<protein>
    <recommendedName>
        <fullName evidence="3">PIN domain-containing protein</fullName>
    </recommendedName>
</protein>
<dbReference type="PANTHER" id="PTHR39550">
    <property type="entry name" value="SLL0658 PROTEIN"/>
    <property type="match status" value="1"/>
</dbReference>
<keyword evidence="2" id="KW-1185">Reference proteome</keyword>
<sequence>MSDQRQLLVDASVFITLAEIDALSCLESLDGTLVVPSAVRREVNNDPAKTQLERLVVAGTITELDWFQWSDEKGVSGEPVAATHLGTDPEVAVDTKDSPARLADGDVALLCFGRHIEGIVVLTDDKPLKKTCKSLSIPVSGSIAVLVRAVESGQYTATQSKNKLYAMDEVGARLSASLVKRAEKLIDDAAD</sequence>
<evidence type="ECO:0000313" key="1">
    <source>
        <dbReference type="EMBL" id="MDS0280828.1"/>
    </source>
</evidence>
<proteinExistence type="predicted"/>
<dbReference type="EMBL" id="JAMQOS010000001">
    <property type="protein sequence ID" value="MDS0280828.1"/>
    <property type="molecule type" value="Genomic_DNA"/>
</dbReference>
<dbReference type="PANTHER" id="PTHR39550:SF1">
    <property type="entry name" value="SLL0658 PROTEIN"/>
    <property type="match status" value="1"/>
</dbReference>
<gene>
    <name evidence="1" type="ORF">NDI86_01755</name>
</gene>
<organism evidence="1 2">
    <name type="scientific">Haloarcula onubensis</name>
    <dbReference type="NCBI Taxonomy" id="2950539"/>
    <lineage>
        <taxon>Archaea</taxon>
        <taxon>Methanobacteriati</taxon>
        <taxon>Methanobacteriota</taxon>
        <taxon>Stenosarchaea group</taxon>
        <taxon>Halobacteria</taxon>
        <taxon>Halobacteriales</taxon>
        <taxon>Haloarculaceae</taxon>
        <taxon>Haloarcula</taxon>
    </lineage>
</organism>
<evidence type="ECO:0008006" key="3">
    <source>
        <dbReference type="Google" id="ProtNLM"/>
    </source>
</evidence>
<dbReference type="Proteomes" id="UP001268864">
    <property type="component" value="Unassembled WGS sequence"/>
</dbReference>
<dbReference type="InterPro" id="IPR021799">
    <property type="entry name" value="PIN-like_prokaryotic"/>
</dbReference>
<dbReference type="Pfam" id="PF11848">
    <property type="entry name" value="DUF3368"/>
    <property type="match status" value="1"/>
</dbReference>
<accession>A0ABU2FJ97</accession>
<comment type="caution">
    <text evidence="1">The sequence shown here is derived from an EMBL/GenBank/DDBJ whole genome shotgun (WGS) entry which is preliminary data.</text>
</comment>
<name>A0ABU2FJ97_9EURY</name>
<dbReference type="RefSeq" id="WP_310898675.1">
    <property type="nucleotide sequence ID" value="NZ_JAMQOS010000001.1"/>
</dbReference>
<evidence type="ECO:0000313" key="2">
    <source>
        <dbReference type="Proteomes" id="UP001268864"/>
    </source>
</evidence>
<reference evidence="1 2" key="1">
    <citation type="submission" date="2022-06" db="EMBL/GenBank/DDBJ databases">
        <title>Halomicroarcula sp. a new haloarchaeum isolate from saline soil.</title>
        <authorList>
            <person name="Strakova D."/>
            <person name="Galisteo C."/>
            <person name="Sanchez-Porro C."/>
            <person name="Ventosa A."/>
        </authorList>
    </citation>
    <scope>NUCLEOTIDE SEQUENCE [LARGE SCALE GENOMIC DNA]</scope>
    <source>
        <strain evidence="1 2">S3CR25-11</strain>
    </source>
</reference>